<reference evidence="3" key="1">
    <citation type="submission" date="2014-12" db="EMBL/GenBank/DDBJ databases">
        <title>Insight into the proteome of Arion vulgaris.</title>
        <authorList>
            <person name="Aradska J."/>
            <person name="Bulat T."/>
            <person name="Smidak R."/>
            <person name="Sarate P."/>
            <person name="Gangsoo J."/>
            <person name="Sialana F."/>
            <person name="Bilban M."/>
            <person name="Lubec G."/>
        </authorList>
    </citation>
    <scope>NUCLEOTIDE SEQUENCE</scope>
    <source>
        <tissue evidence="3">Skin</tissue>
    </source>
</reference>
<sequence length="117" mass="12917">HGVHAEGLTVHVPFPFNKTQGLFSEGHLHRHHAVIKLCEKLDLTHTCGYVSILNPYKEEVQEDDLDGEPFVVENISANSALSNINALNISKISPTTNFPSDSTFDNIQSNEENSSCD</sequence>
<evidence type="ECO:0000313" key="3">
    <source>
        <dbReference type="EMBL" id="CEK47169.1"/>
    </source>
</evidence>
<gene>
    <name evidence="3" type="primary">ORF706</name>
</gene>
<dbReference type="Pfam" id="PF14648">
    <property type="entry name" value="FAM91_C"/>
    <property type="match status" value="1"/>
</dbReference>
<dbReference type="EMBL" id="HACG01000304">
    <property type="protein sequence ID" value="CEK47169.1"/>
    <property type="molecule type" value="Transcribed_RNA"/>
</dbReference>
<feature type="non-terminal residue" evidence="3">
    <location>
        <position position="117"/>
    </location>
</feature>
<protein>
    <recommendedName>
        <fullName evidence="2">FAM91 C-terminal domain-containing protein</fullName>
    </recommendedName>
</protein>
<dbReference type="AlphaFoldDB" id="A0A0B6XTG7"/>
<accession>A0A0B6XTG7</accession>
<proteinExistence type="predicted"/>
<evidence type="ECO:0000259" key="2">
    <source>
        <dbReference type="Pfam" id="PF14648"/>
    </source>
</evidence>
<feature type="non-terminal residue" evidence="3">
    <location>
        <position position="1"/>
    </location>
</feature>
<organism evidence="3">
    <name type="scientific">Arion vulgaris</name>
    <dbReference type="NCBI Taxonomy" id="1028688"/>
    <lineage>
        <taxon>Eukaryota</taxon>
        <taxon>Metazoa</taxon>
        <taxon>Spiralia</taxon>
        <taxon>Lophotrochozoa</taxon>
        <taxon>Mollusca</taxon>
        <taxon>Gastropoda</taxon>
        <taxon>Heterobranchia</taxon>
        <taxon>Euthyneura</taxon>
        <taxon>Panpulmonata</taxon>
        <taxon>Eupulmonata</taxon>
        <taxon>Stylommatophora</taxon>
        <taxon>Helicina</taxon>
        <taxon>Arionoidea</taxon>
        <taxon>Arionidae</taxon>
        <taxon>Arion</taxon>
    </lineage>
</organism>
<name>A0A0B6XTG7_9EUPU</name>
<feature type="domain" description="FAM91 C-terminal" evidence="2">
    <location>
        <begin position="8"/>
        <end position="68"/>
    </location>
</feature>
<dbReference type="InterPro" id="IPR028097">
    <property type="entry name" value="FAM91_C_dom"/>
</dbReference>
<feature type="region of interest" description="Disordered" evidence="1">
    <location>
        <begin position="96"/>
        <end position="117"/>
    </location>
</feature>
<evidence type="ECO:0000256" key="1">
    <source>
        <dbReference type="SAM" id="MobiDB-lite"/>
    </source>
</evidence>